<name>A0ABT4XU11_9RHOB</name>
<evidence type="ECO:0000313" key="1">
    <source>
        <dbReference type="EMBL" id="MDA7425418.1"/>
    </source>
</evidence>
<accession>A0ABT4XU11</accession>
<dbReference type="RefSeq" id="WP_271432757.1">
    <property type="nucleotide sequence ID" value="NZ_JAQIOY010000003.1"/>
</dbReference>
<gene>
    <name evidence="1" type="ORF">PFY00_11825</name>
</gene>
<keyword evidence="2" id="KW-1185">Reference proteome</keyword>
<sequence length="143" mass="16147">MSDHPRITLDSLHHAERERLNAIRVRAEVALAKRYPQLKPITVRHILNDELLSDPRVFHHVVSGSDLEIRADDEKAISALVSDLVTGSEVAQRNIAFASAELRAKLEQDFYASLNTGEALRLERAGELQQRRDTFVEEGLNRA</sequence>
<proteinExistence type="predicted"/>
<reference evidence="1 2" key="1">
    <citation type="submission" date="2023-01" db="EMBL/GenBank/DDBJ databases">
        <title>Thalassococcus onchidii sp. nov., isolated from a marine invertebrate from the South China Sea.</title>
        <authorList>
            <person name="Xu S."/>
            <person name="Liu Z."/>
            <person name="Xu Y."/>
        </authorList>
    </citation>
    <scope>NUCLEOTIDE SEQUENCE [LARGE SCALE GENOMIC DNA]</scope>
    <source>
        <strain evidence="1 2">KCTC 32084</strain>
    </source>
</reference>
<comment type="caution">
    <text evidence="1">The sequence shown here is derived from an EMBL/GenBank/DDBJ whole genome shotgun (WGS) entry which is preliminary data.</text>
</comment>
<dbReference type="Proteomes" id="UP001210720">
    <property type="component" value="Unassembled WGS sequence"/>
</dbReference>
<dbReference type="EMBL" id="JAQIOY010000003">
    <property type="protein sequence ID" value="MDA7425418.1"/>
    <property type="molecule type" value="Genomic_DNA"/>
</dbReference>
<organism evidence="1 2">
    <name type="scientific">Thalassococcus lentus</name>
    <dbReference type="NCBI Taxonomy" id="1210524"/>
    <lineage>
        <taxon>Bacteria</taxon>
        <taxon>Pseudomonadati</taxon>
        <taxon>Pseudomonadota</taxon>
        <taxon>Alphaproteobacteria</taxon>
        <taxon>Rhodobacterales</taxon>
        <taxon>Roseobacteraceae</taxon>
        <taxon>Thalassococcus</taxon>
    </lineage>
</organism>
<protein>
    <submittedName>
        <fullName evidence="1">Uncharacterized protein</fullName>
    </submittedName>
</protein>
<evidence type="ECO:0000313" key="2">
    <source>
        <dbReference type="Proteomes" id="UP001210720"/>
    </source>
</evidence>